<keyword evidence="5" id="KW-0809">Transit peptide</keyword>
<evidence type="ECO:0000256" key="6">
    <source>
        <dbReference type="ARBA" id="ARBA00023121"/>
    </source>
</evidence>
<dbReference type="Gene3D" id="1.10.357.10">
    <property type="entry name" value="Tetracycline Repressor, domain 2"/>
    <property type="match status" value="1"/>
</dbReference>
<dbReference type="PANTHER" id="PTHR21427:SF19">
    <property type="entry name" value="UBIQUINONE BIOSYNTHESIS PROTEIN COQ9, MITOCHONDRIAL"/>
    <property type="match status" value="1"/>
</dbReference>
<name>A0A3B0RRI5_9ZZZZ</name>
<evidence type="ECO:0000256" key="2">
    <source>
        <dbReference type="ARBA" id="ARBA00004749"/>
    </source>
</evidence>
<dbReference type="GO" id="GO:0005743">
    <property type="term" value="C:mitochondrial inner membrane"/>
    <property type="evidence" value="ECO:0007669"/>
    <property type="project" value="TreeGrafter"/>
</dbReference>
<evidence type="ECO:0000256" key="1">
    <source>
        <dbReference type="ARBA" id="ARBA00004173"/>
    </source>
</evidence>
<dbReference type="GO" id="GO:0008289">
    <property type="term" value="F:lipid binding"/>
    <property type="evidence" value="ECO:0007669"/>
    <property type="project" value="UniProtKB-KW"/>
</dbReference>
<organism evidence="10">
    <name type="scientific">hydrothermal vent metagenome</name>
    <dbReference type="NCBI Taxonomy" id="652676"/>
    <lineage>
        <taxon>unclassified sequences</taxon>
        <taxon>metagenomes</taxon>
        <taxon>ecological metagenomes</taxon>
    </lineage>
</organism>
<sequence length="218" mass="24919">MTSTDTDIPDELREPLLRAALPHVPFDGWSDRLLTLAAKDLDLDAGLARLAFPGGAGDMIDLLSQQQDQKMVEACPDDILDNLKIRQKITRLVRSRIEAEQDIREAARCAASFLALPIHSAIGLKILYRTVDLMWKTIHDPSTDFNFYTKRLTLSAVYSSTFLYWLNDVSEDYGETWDFLDRRIENVMQFEKTKAQLKNLTAKMPDLWRMAGKMKYGS</sequence>
<dbReference type="EMBL" id="UOEJ01000017">
    <property type="protein sequence ID" value="VAV91076.1"/>
    <property type="molecule type" value="Genomic_DNA"/>
</dbReference>
<evidence type="ECO:0000256" key="5">
    <source>
        <dbReference type="ARBA" id="ARBA00022946"/>
    </source>
</evidence>
<comment type="pathway">
    <text evidence="2">Cofactor biosynthesis; ubiquinone biosynthesis.</text>
</comment>
<dbReference type="InterPro" id="IPR012762">
    <property type="entry name" value="Ubiq_biosynth_COQ9"/>
</dbReference>
<dbReference type="InterPro" id="IPR013718">
    <property type="entry name" value="COQ9_C"/>
</dbReference>
<keyword evidence="6" id="KW-0446">Lipid-binding</keyword>
<protein>
    <recommendedName>
        <fullName evidence="9">COQ9 C-terminal domain-containing protein</fullName>
    </recommendedName>
</protein>
<proteinExistence type="inferred from homology"/>
<comment type="subcellular location">
    <subcellularLocation>
        <location evidence="1">Mitochondrion</location>
    </subcellularLocation>
</comment>
<dbReference type="AlphaFoldDB" id="A0A3B0RRI5"/>
<gene>
    <name evidence="10" type="ORF">MNBD_ALPHA01-109</name>
</gene>
<comment type="function">
    <text evidence="8">Membrane-associated protein that warps the membrane surface to access and bind aromatic isoprenes with high specificity, including ubiquinone (CoQ) isoprene intermediates and presents them directly to COQ7, therefore facilitating the COQ7-mediated hydroxylase step. Participates in the biosynthesis of coenzyme Q, also named ubiquinone, an essential lipid-soluble electron transporter for aerobic cellular respiration.</text>
</comment>
<evidence type="ECO:0000256" key="7">
    <source>
        <dbReference type="ARBA" id="ARBA00023128"/>
    </source>
</evidence>
<reference evidence="10" key="1">
    <citation type="submission" date="2018-06" db="EMBL/GenBank/DDBJ databases">
        <authorList>
            <person name="Zhirakovskaya E."/>
        </authorList>
    </citation>
    <scope>NUCLEOTIDE SEQUENCE</scope>
</reference>
<dbReference type="PANTHER" id="PTHR21427">
    <property type="entry name" value="UBIQUINONE BIOSYNTHESIS PROTEIN COQ9, MITOCHONDRIAL"/>
    <property type="match status" value="1"/>
</dbReference>
<evidence type="ECO:0000313" key="10">
    <source>
        <dbReference type="EMBL" id="VAV91076.1"/>
    </source>
</evidence>
<feature type="domain" description="COQ9 C-terminal" evidence="9">
    <location>
        <begin position="123"/>
        <end position="191"/>
    </location>
</feature>
<keyword evidence="7" id="KW-0496">Mitochondrion</keyword>
<evidence type="ECO:0000256" key="3">
    <source>
        <dbReference type="ARBA" id="ARBA00010766"/>
    </source>
</evidence>
<evidence type="ECO:0000259" key="9">
    <source>
        <dbReference type="Pfam" id="PF08511"/>
    </source>
</evidence>
<dbReference type="NCBIfam" id="TIGR02396">
    <property type="entry name" value="diverge_rpsU"/>
    <property type="match status" value="1"/>
</dbReference>
<dbReference type="Pfam" id="PF08511">
    <property type="entry name" value="COQ9"/>
    <property type="match status" value="1"/>
</dbReference>
<evidence type="ECO:0000256" key="4">
    <source>
        <dbReference type="ARBA" id="ARBA00022688"/>
    </source>
</evidence>
<accession>A0A3B0RRI5</accession>
<dbReference type="GO" id="GO:0006744">
    <property type="term" value="P:ubiquinone biosynthetic process"/>
    <property type="evidence" value="ECO:0007669"/>
    <property type="project" value="UniProtKB-KW"/>
</dbReference>
<keyword evidence="4" id="KW-0831">Ubiquinone biosynthesis</keyword>
<comment type="similarity">
    <text evidence="3">Belongs to the COQ9 family.</text>
</comment>
<evidence type="ECO:0000256" key="8">
    <source>
        <dbReference type="ARBA" id="ARBA00058104"/>
    </source>
</evidence>